<organism evidence="2 3">
    <name type="scientific">Mycena pura</name>
    <dbReference type="NCBI Taxonomy" id="153505"/>
    <lineage>
        <taxon>Eukaryota</taxon>
        <taxon>Fungi</taxon>
        <taxon>Dikarya</taxon>
        <taxon>Basidiomycota</taxon>
        <taxon>Agaricomycotina</taxon>
        <taxon>Agaricomycetes</taxon>
        <taxon>Agaricomycetidae</taxon>
        <taxon>Agaricales</taxon>
        <taxon>Marasmiineae</taxon>
        <taxon>Mycenaceae</taxon>
        <taxon>Mycena</taxon>
    </lineage>
</organism>
<reference evidence="2" key="1">
    <citation type="submission" date="2023-03" db="EMBL/GenBank/DDBJ databases">
        <title>Massive genome expansion in bonnet fungi (Mycena s.s.) driven by repeated elements and novel gene families across ecological guilds.</title>
        <authorList>
            <consortium name="Lawrence Berkeley National Laboratory"/>
            <person name="Harder C.B."/>
            <person name="Miyauchi S."/>
            <person name="Viragh M."/>
            <person name="Kuo A."/>
            <person name="Thoen E."/>
            <person name="Andreopoulos B."/>
            <person name="Lu D."/>
            <person name="Skrede I."/>
            <person name="Drula E."/>
            <person name="Henrissat B."/>
            <person name="Morin E."/>
            <person name="Kohler A."/>
            <person name="Barry K."/>
            <person name="LaButti K."/>
            <person name="Morin E."/>
            <person name="Salamov A."/>
            <person name="Lipzen A."/>
            <person name="Mereny Z."/>
            <person name="Hegedus B."/>
            <person name="Baldrian P."/>
            <person name="Stursova M."/>
            <person name="Weitz H."/>
            <person name="Taylor A."/>
            <person name="Grigoriev I.V."/>
            <person name="Nagy L.G."/>
            <person name="Martin F."/>
            <person name="Kauserud H."/>
        </authorList>
    </citation>
    <scope>NUCLEOTIDE SEQUENCE</scope>
    <source>
        <strain evidence="2">9144</strain>
    </source>
</reference>
<feature type="compositionally biased region" description="Polar residues" evidence="1">
    <location>
        <begin position="194"/>
        <end position="203"/>
    </location>
</feature>
<dbReference type="Proteomes" id="UP001219525">
    <property type="component" value="Unassembled WGS sequence"/>
</dbReference>
<protein>
    <submittedName>
        <fullName evidence="2">Uncharacterized protein</fullName>
    </submittedName>
</protein>
<keyword evidence="3" id="KW-1185">Reference proteome</keyword>
<accession>A0AAD6YDG3</accession>
<evidence type="ECO:0000256" key="1">
    <source>
        <dbReference type="SAM" id="MobiDB-lite"/>
    </source>
</evidence>
<dbReference type="EMBL" id="JARJCW010000017">
    <property type="protein sequence ID" value="KAJ7215337.1"/>
    <property type="molecule type" value="Genomic_DNA"/>
</dbReference>
<sequence>MYCEALSSCSCLLYTLEPKSRMTSLVRPNGMDFDNWMRGTLRHWIKHISNSSVRGTLVRTIISIARLRTTDARATLHRPLNHEAIKPVRIRARQRGVYAQPELLNRPQLLHRLMGAVRRVHGLVRDLTSQADRAACSDGAAQRRKDEERADLGIVLPNSSDTARVVTLPSSVVTRNRFLTAPNEKGNVGGRVLSESSNSAPNTRKQRLPSHPLVLRRSSWRVLRGTDDIVVRLLDGLCFGAPHPNKLVCFGPRGPKLGWRMYRESNRWQTGQKETVKEML</sequence>
<name>A0AAD6YDG3_9AGAR</name>
<evidence type="ECO:0000313" key="2">
    <source>
        <dbReference type="EMBL" id="KAJ7215337.1"/>
    </source>
</evidence>
<gene>
    <name evidence="2" type="ORF">GGX14DRAFT_442791</name>
</gene>
<proteinExistence type="predicted"/>
<dbReference type="AlphaFoldDB" id="A0AAD6YDG3"/>
<evidence type="ECO:0000313" key="3">
    <source>
        <dbReference type="Proteomes" id="UP001219525"/>
    </source>
</evidence>
<feature type="region of interest" description="Disordered" evidence="1">
    <location>
        <begin position="184"/>
        <end position="207"/>
    </location>
</feature>
<comment type="caution">
    <text evidence="2">The sequence shown here is derived from an EMBL/GenBank/DDBJ whole genome shotgun (WGS) entry which is preliminary data.</text>
</comment>